<reference evidence="3 4" key="1">
    <citation type="journal article" date="2014" name="BMC Genomics">
        <title>Comparative genome sequencing reveals chemotype-specific gene clusters in the toxigenic black mold Stachybotrys.</title>
        <authorList>
            <person name="Semeiks J."/>
            <person name="Borek D."/>
            <person name="Otwinowski Z."/>
            <person name="Grishin N.V."/>
        </authorList>
    </citation>
    <scope>NUCLEOTIDE SEQUENCE [LARGE SCALE GENOMIC DNA]</scope>
    <source>
        <strain evidence="3 4">IBT 40285</strain>
    </source>
</reference>
<keyword evidence="1" id="KW-0732">Signal</keyword>
<dbReference type="SUPFAM" id="SSF52317">
    <property type="entry name" value="Class I glutamine amidotransferase-like"/>
    <property type="match status" value="1"/>
</dbReference>
<dbReference type="CDD" id="cd03139">
    <property type="entry name" value="GATase1_PfpI_2"/>
    <property type="match status" value="1"/>
</dbReference>
<sequence length="250" mass="27134">MKFSLVFGAIVGLATASPFLDELEERATPPRNWGVALFNSYDTIDVFGVLDPLFYLAFQTQINLSLIARTMDPVYVQPVTAAANVYNSTFRFSLNPTHTFATAPKDLEVLLVPGGPALLFGNETETVNFVRKTYPKLKYLLTTCTGAGIAAQAGVMNGKRATTNKSAWARITSLGPKVNWVSPARWAVDGNIWSASGVTSALDMIFLFIEEVYGAAAATRIEGTLEYVRKTDACDDPFAARFNVPPSGQC</sequence>
<dbReference type="OrthoDB" id="543156at2759"/>
<proteinExistence type="predicted"/>
<dbReference type="InParanoid" id="A0A084QV73"/>
<organism evidence="3 4">
    <name type="scientific">Stachybotrys chlorohalonatus (strain IBT 40285)</name>
    <dbReference type="NCBI Taxonomy" id="1283841"/>
    <lineage>
        <taxon>Eukaryota</taxon>
        <taxon>Fungi</taxon>
        <taxon>Dikarya</taxon>
        <taxon>Ascomycota</taxon>
        <taxon>Pezizomycotina</taxon>
        <taxon>Sordariomycetes</taxon>
        <taxon>Hypocreomycetidae</taxon>
        <taxon>Hypocreales</taxon>
        <taxon>Stachybotryaceae</taxon>
        <taxon>Stachybotrys</taxon>
    </lineage>
</organism>
<dbReference type="InterPro" id="IPR002818">
    <property type="entry name" value="DJ-1/PfpI"/>
</dbReference>
<feature type="domain" description="DJ-1/PfpI" evidence="2">
    <location>
        <begin position="84"/>
        <end position="210"/>
    </location>
</feature>
<name>A0A084QV73_STAC4</name>
<keyword evidence="4" id="KW-1185">Reference proteome</keyword>
<evidence type="ECO:0000313" key="4">
    <source>
        <dbReference type="Proteomes" id="UP000028524"/>
    </source>
</evidence>
<dbReference type="Proteomes" id="UP000028524">
    <property type="component" value="Unassembled WGS sequence"/>
</dbReference>
<evidence type="ECO:0000256" key="1">
    <source>
        <dbReference type="SAM" id="SignalP"/>
    </source>
</evidence>
<evidence type="ECO:0000313" key="3">
    <source>
        <dbReference type="EMBL" id="KFA67858.1"/>
    </source>
</evidence>
<evidence type="ECO:0000259" key="2">
    <source>
        <dbReference type="Pfam" id="PF01965"/>
    </source>
</evidence>
<dbReference type="EMBL" id="KL660084">
    <property type="protein sequence ID" value="KFA67858.1"/>
    <property type="molecule type" value="Genomic_DNA"/>
</dbReference>
<gene>
    <name evidence="3" type="ORF">S40285_08775</name>
</gene>
<dbReference type="InterPro" id="IPR052158">
    <property type="entry name" value="INH-QAR"/>
</dbReference>
<dbReference type="AlphaFoldDB" id="A0A084QV73"/>
<dbReference type="PANTHER" id="PTHR43130">
    <property type="entry name" value="ARAC-FAMILY TRANSCRIPTIONAL REGULATOR"/>
    <property type="match status" value="1"/>
</dbReference>
<protein>
    <recommendedName>
        <fullName evidence="2">DJ-1/PfpI domain-containing protein</fullName>
    </recommendedName>
</protein>
<feature type="chain" id="PRO_5001779708" description="DJ-1/PfpI domain-containing protein" evidence="1">
    <location>
        <begin position="17"/>
        <end position="250"/>
    </location>
</feature>
<dbReference type="HOGENOM" id="CLU_000445_44_8_1"/>
<feature type="signal peptide" evidence="1">
    <location>
        <begin position="1"/>
        <end position="16"/>
    </location>
</feature>
<dbReference type="Pfam" id="PF01965">
    <property type="entry name" value="DJ-1_PfpI"/>
    <property type="match status" value="1"/>
</dbReference>
<dbReference type="InterPro" id="IPR029062">
    <property type="entry name" value="Class_I_gatase-like"/>
</dbReference>
<dbReference type="Gene3D" id="3.40.50.880">
    <property type="match status" value="1"/>
</dbReference>
<dbReference type="OMA" id="FAWIEHI"/>
<dbReference type="STRING" id="1283841.A0A084QV73"/>
<accession>A0A084QV73</accession>
<dbReference type="PANTHER" id="PTHR43130:SF15">
    <property type="entry name" value="THIJ_PFPI FAMILY PROTEIN (AFU_ORTHOLOGUE AFUA_5G14240)"/>
    <property type="match status" value="1"/>
</dbReference>